<dbReference type="PANTHER" id="PTHR43651">
    <property type="entry name" value="1,4-ALPHA-GLUCAN-BRANCHING ENZYME"/>
    <property type="match status" value="1"/>
</dbReference>
<dbReference type="NCBIfam" id="TIGR02402">
    <property type="entry name" value="trehalose_TreZ"/>
    <property type="match status" value="1"/>
</dbReference>
<evidence type="ECO:0000256" key="12">
    <source>
        <dbReference type="ARBA" id="ARBA00034013"/>
    </source>
</evidence>
<evidence type="ECO:0000256" key="2">
    <source>
        <dbReference type="ARBA" id="ARBA00005199"/>
    </source>
</evidence>
<name>A0A7W8XBJ9_9HYPH</name>
<comment type="pathway">
    <text evidence="2 14">Glycan biosynthesis; trehalose biosynthesis.</text>
</comment>
<feature type="site" description="Transition state stabilizer" evidence="16">
    <location>
        <position position="394"/>
    </location>
</feature>
<dbReference type="PANTHER" id="PTHR43651:SF11">
    <property type="entry name" value="MALTO-OLIGOSYLTREHALOSE TREHALOHYDROLASE"/>
    <property type="match status" value="1"/>
</dbReference>
<evidence type="ECO:0000256" key="10">
    <source>
        <dbReference type="ARBA" id="ARBA00032057"/>
    </source>
</evidence>
<dbReference type="SUPFAM" id="SSF81296">
    <property type="entry name" value="E set domains"/>
    <property type="match status" value="1"/>
</dbReference>
<evidence type="ECO:0000256" key="3">
    <source>
        <dbReference type="ARBA" id="ARBA00008061"/>
    </source>
</evidence>
<dbReference type="AlphaFoldDB" id="A0A7W8XBJ9"/>
<keyword evidence="9 14" id="KW-0326">Glycosidase</keyword>
<sequence>MRDTASLASPVMRAQRWGPRRNADGSIRFQLWAPAERSVGLRLNGSDVQMTNSGDGWHHVDVWAPHGSVYSFVLEDGAVVGDPASRQQVGQLDGPSILRNDNSYQWRNVEWIGRPWEEAVIYEIHVGTFTPEGTFGAAIERLPRLAELGFTAVELMPIAHFPGRRGWGYDGVLQFAPHTAYGSPDDLKALIDAAHGLGLMVFLDVVYNHFGAEGNYLSRYAPQFFRMGRDTPWGPAIAYEQEPVRRYFVENAIYWLIDFHLDGLRLDAIDQIEDSSGEHILLEIACAMRSEIGSRHIHLITENPANGTDLMADLPGGRLYQADWNDDFHHALHVAVTGESGGYYEPFKRDTWAKLRQAMAHGYLKPGKPIIGDSSPPTESLPPTAFVHFLQNHDQVGNRARGDRLHATVDRHIYRALTEMLLLSPQVPLVFMGDDHLSLQPFHFFADYAGAIAKAIRDNRPKEVANFGGFPEGMSAADLRDPNDHETFIRSKIDWHGAATEDGIAWGDFIKFLLEIRRGTIVPLLSQATGYSGTVLLDTPDRCVFIDWTFGSKVLQLRANFSQHAVALPATTGNRVYPTGDIREAGLGPASCQAFIRQS</sequence>
<evidence type="ECO:0000256" key="14">
    <source>
        <dbReference type="PIRNR" id="PIRNR006337"/>
    </source>
</evidence>
<evidence type="ECO:0000256" key="4">
    <source>
        <dbReference type="ARBA" id="ARBA00012268"/>
    </source>
</evidence>
<evidence type="ECO:0000256" key="5">
    <source>
        <dbReference type="ARBA" id="ARBA00015938"/>
    </source>
</evidence>
<dbReference type="Proteomes" id="UP000585507">
    <property type="component" value="Unassembled WGS sequence"/>
</dbReference>
<dbReference type="InterPro" id="IPR013783">
    <property type="entry name" value="Ig-like_fold"/>
</dbReference>
<evidence type="ECO:0000256" key="8">
    <source>
        <dbReference type="ARBA" id="ARBA00023277"/>
    </source>
</evidence>
<evidence type="ECO:0000256" key="13">
    <source>
        <dbReference type="NCBIfam" id="TIGR02402"/>
    </source>
</evidence>
<comment type="catalytic activity">
    <reaction evidence="12 14">
        <text>hydrolysis of (1-&gt;4)-alpha-D-glucosidic linkage in 4-alpha-D-[(1-&gt;4)-alpha-D-glucanosyl]n trehalose to yield trehalose and (1-&gt;4)-alpha-D-glucan.</text>
        <dbReference type="EC" id="3.2.1.141"/>
    </reaction>
</comment>
<dbReference type="InterPro" id="IPR006047">
    <property type="entry name" value="GH13_cat_dom"/>
</dbReference>
<dbReference type="SUPFAM" id="SSF51445">
    <property type="entry name" value="(Trans)glycosidases"/>
    <property type="match status" value="1"/>
</dbReference>
<evidence type="ECO:0000256" key="1">
    <source>
        <dbReference type="ARBA" id="ARBA00004496"/>
    </source>
</evidence>
<evidence type="ECO:0000259" key="17">
    <source>
        <dbReference type="SMART" id="SM00642"/>
    </source>
</evidence>
<protein>
    <recommendedName>
        <fullName evidence="5 13">Malto-oligosyltrehalose trehalohydrolase</fullName>
        <shortName evidence="14">MTHase</shortName>
        <ecNumber evidence="4 13">3.2.1.141</ecNumber>
    </recommendedName>
    <alternativeName>
        <fullName evidence="11 14">4-alpha-D-((1-&gt;4)-alpha-D-glucano)trehalose trehalohydrolase</fullName>
    </alternativeName>
    <alternativeName>
        <fullName evidence="10 14">Maltooligosyl trehalose trehalohydrolase</fullName>
    </alternativeName>
</protein>
<evidence type="ECO:0000256" key="11">
    <source>
        <dbReference type="ARBA" id="ARBA00033284"/>
    </source>
</evidence>
<dbReference type="Gene3D" id="2.60.40.10">
    <property type="entry name" value="Immunoglobulins"/>
    <property type="match status" value="1"/>
</dbReference>
<dbReference type="Pfam" id="PF00128">
    <property type="entry name" value="Alpha-amylase"/>
    <property type="match status" value="1"/>
</dbReference>
<dbReference type="CDD" id="cd11325">
    <property type="entry name" value="AmyAc_GTHase"/>
    <property type="match status" value="1"/>
</dbReference>
<dbReference type="InterPro" id="IPR013780">
    <property type="entry name" value="Glyco_hydro_b"/>
</dbReference>
<dbReference type="EC" id="3.2.1.141" evidence="4 13"/>
<evidence type="ECO:0000256" key="9">
    <source>
        <dbReference type="ARBA" id="ARBA00023295"/>
    </source>
</evidence>
<evidence type="ECO:0000256" key="7">
    <source>
        <dbReference type="ARBA" id="ARBA00022801"/>
    </source>
</evidence>
<dbReference type="InterPro" id="IPR017853">
    <property type="entry name" value="GH"/>
</dbReference>
<dbReference type="InterPro" id="IPR044901">
    <property type="entry name" value="Trehalose_TreZ_E-set_sf"/>
</dbReference>
<accession>A0A7W8XBJ9</accession>
<evidence type="ECO:0000256" key="6">
    <source>
        <dbReference type="ARBA" id="ARBA00022490"/>
    </source>
</evidence>
<dbReference type="RefSeq" id="WP_234913156.1">
    <property type="nucleotide sequence ID" value="NZ_JACHBK010000011.1"/>
</dbReference>
<evidence type="ECO:0000313" key="19">
    <source>
        <dbReference type="Proteomes" id="UP000585507"/>
    </source>
</evidence>
<dbReference type="PIRSF" id="PIRSF006337">
    <property type="entry name" value="Trehalose_TreZ"/>
    <property type="match status" value="1"/>
</dbReference>
<dbReference type="CDD" id="cd02853">
    <property type="entry name" value="E_set_MTHase_like_N"/>
    <property type="match status" value="1"/>
</dbReference>
<proteinExistence type="inferred from homology"/>
<dbReference type="EMBL" id="JACHBK010000011">
    <property type="protein sequence ID" value="MBB5537813.1"/>
    <property type="molecule type" value="Genomic_DNA"/>
</dbReference>
<dbReference type="GO" id="GO:0033942">
    <property type="term" value="F:4-alpha-D-(1-&gt;4)-alpha-D-glucanotrehalose trehalohydrolase activity"/>
    <property type="evidence" value="ECO:0007669"/>
    <property type="project" value="UniProtKB-EC"/>
</dbReference>
<evidence type="ECO:0000313" key="18">
    <source>
        <dbReference type="EMBL" id="MBB5537813.1"/>
    </source>
</evidence>
<keyword evidence="6" id="KW-0963">Cytoplasm</keyword>
<dbReference type="Gene3D" id="3.20.20.80">
    <property type="entry name" value="Glycosidases"/>
    <property type="match status" value="1"/>
</dbReference>
<evidence type="ECO:0000256" key="16">
    <source>
        <dbReference type="PIRSR" id="PIRSR006337-3"/>
    </source>
</evidence>
<reference evidence="18 19" key="1">
    <citation type="submission" date="2020-08" db="EMBL/GenBank/DDBJ databases">
        <title>Genomic Encyclopedia of Type Strains, Phase IV (KMG-V): Genome sequencing to study the core and pangenomes of soil and plant-associated prokaryotes.</title>
        <authorList>
            <person name="Whitman W."/>
        </authorList>
    </citation>
    <scope>NUCLEOTIDE SEQUENCE [LARGE SCALE GENOMIC DNA]</scope>
    <source>
        <strain evidence="18 19">SEMIA 4084</strain>
    </source>
</reference>
<dbReference type="Gene3D" id="2.60.40.1180">
    <property type="entry name" value="Golgi alpha-mannosidase II"/>
    <property type="match status" value="1"/>
</dbReference>
<dbReference type="Gene3D" id="1.10.10.760">
    <property type="entry name" value="E-set domains of sugar-utilizing enzymes"/>
    <property type="match status" value="1"/>
</dbReference>
<dbReference type="InterPro" id="IPR014756">
    <property type="entry name" value="Ig_E-set"/>
</dbReference>
<keyword evidence="19" id="KW-1185">Reference proteome</keyword>
<dbReference type="GO" id="GO:0005737">
    <property type="term" value="C:cytoplasm"/>
    <property type="evidence" value="ECO:0007669"/>
    <property type="project" value="UniProtKB-SubCell"/>
</dbReference>
<dbReference type="InterPro" id="IPR012768">
    <property type="entry name" value="Trehalose_TreZ"/>
</dbReference>
<comment type="similarity">
    <text evidence="3 14">Belongs to the glycosyl hydrolase 13 family.</text>
</comment>
<feature type="active site" description="Proton donor" evidence="15">
    <location>
        <position position="302"/>
    </location>
</feature>
<dbReference type="SMART" id="SM00642">
    <property type="entry name" value="Aamy"/>
    <property type="match status" value="1"/>
</dbReference>
<keyword evidence="8" id="KW-0119">Carbohydrate metabolism</keyword>
<dbReference type="UniPathway" id="UPA00299"/>
<organism evidence="18 19">
    <name type="scientific">Rhizobium giardinii</name>
    <dbReference type="NCBI Taxonomy" id="56731"/>
    <lineage>
        <taxon>Bacteria</taxon>
        <taxon>Pseudomonadati</taxon>
        <taxon>Pseudomonadota</taxon>
        <taxon>Alphaproteobacteria</taxon>
        <taxon>Hyphomicrobiales</taxon>
        <taxon>Rhizobiaceae</taxon>
        <taxon>Rhizobium/Agrobacterium group</taxon>
        <taxon>Rhizobium</taxon>
    </lineage>
</organism>
<comment type="caution">
    <text evidence="18">The sequence shown here is derived from an EMBL/GenBank/DDBJ whole genome shotgun (WGS) entry which is preliminary data.</text>
</comment>
<comment type="subcellular location">
    <subcellularLocation>
        <location evidence="1 15">Cytoplasm</location>
    </subcellularLocation>
</comment>
<feature type="domain" description="Glycosyl hydrolase family 13 catalytic" evidence="17">
    <location>
        <begin position="123"/>
        <end position="480"/>
    </location>
</feature>
<evidence type="ECO:0000256" key="15">
    <source>
        <dbReference type="PIRSR" id="PIRSR006337-1"/>
    </source>
</evidence>
<gene>
    <name evidence="18" type="ORF">GGD55_004534</name>
</gene>
<dbReference type="GO" id="GO:0005992">
    <property type="term" value="P:trehalose biosynthetic process"/>
    <property type="evidence" value="ECO:0007669"/>
    <property type="project" value="UniProtKB-UniRule"/>
</dbReference>
<feature type="active site" description="Nucleophile" evidence="15">
    <location>
        <position position="267"/>
    </location>
</feature>
<keyword evidence="7 14" id="KW-0378">Hydrolase</keyword>